<keyword evidence="1" id="KW-0472">Membrane</keyword>
<evidence type="ECO:0000256" key="1">
    <source>
        <dbReference type="SAM" id="Phobius"/>
    </source>
</evidence>
<keyword evidence="3" id="KW-1185">Reference proteome</keyword>
<feature type="transmembrane region" description="Helical" evidence="1">
    <location>
        <begin position="20"/>
        <end position="41"/>
    </location>
</feature>
<evidence type="ECO:0008006" key="4">
    <source>
        <dbReference type="Google" id="ProtNLM"/>
    </source>
</evidence>
<gene>
    <name evidence="2" type="ORF">SAMN04488113_12034</name>
</gene>
<protein>
    <recommendedName>
        <fullName evidence="4">ABC-2 family transporter protein</fullName>
    </recommendedName>
</protein>
<evidence type="ECO:0000313" key="3">
    <source>
        <dbReference type="Proteomes" id="UP000198564"/>
    </source>
</evidence>
<accession>A0A1H6TGB4</accession>
<feature type="transmembrane region" description="Helical" evidence="1">
    <location>
        <begin position="122"/>
        <end position="149"/>
    </location>
</feature>
<dbReference type="RefSeq" id="WP_091634832.1">
    <property type="nucleotide sequence ID" value="NZ_FNYW01000020.1"/>
</dbReference>
<organism evidence="2 3">
    <name type="scientific">Alkalibacterium gilvum</name>
    <dbReference type="NCBI Taxonomy" id="1130080"/>
    <lineage>
        <taxon>Bacteria</taxon>
        <taxon>Bacillati</taxon>
        <taxon>Bacillota</taxon>
        <taxon>Bacilli</taxon>
        <taxon>Lactobacillales</taxon>
        <taxon>Carnobacteriaceae</taxon>
        <taxon>Alkalibacterium</taxon>
    </lineage>
</organism>
<dbReference type="OrthoDB" id="1751619at2"/>
<sequence>MKKSLSPLLKLTNFELSRLSKFLFTLMGLTVLANLVGYIYIPMKFMDKINKFTIESSATTEEVLNSLGTLSFYDVTMSLWIVAPIAIGVSGLLFYSIFIWYREWFGKNTFAYRLLMLPVSRMTLFFSKFIVIFIGIFTLISTQIVSLFIGYPIVSAIVDSTYFSSLGLIESMYMHPLFLILFPLEPNYFLILIVGATVLLVMFTLILMERSFASKGILFGIGYAMVALAIVLFPLFLSDIFNNNYLIYGSELVIIEVVLMIIVSISSLFTSRYLINNKITV</sequence>
<keyword evidence="1" id="KW-1133">Transmembrane helix</keyword>
<feature type="transmembrane region" description="Helical" evidence="1">
    <location>
        <begin position="79"/>
        <end position="102"/>
    </location>
</feature>
<feature type="transmembrane region" description="Helical" evidence="1">
    <location>
        <begin position="188"/>
        <end position="208"/>
    </location>
</feature>
<feature type="transmembrane region" description="Helical" evidence="1">
    <location>
        <begin position="217"/>
        <end position="237"/>
    </location>
</feature>
<reference evidence="3" key="1">
    <citation type="submission" date="2016-10" db="EMBL/GenBank/DDBJ databases">
        <authorList>
            <person name="Varghese N."/>
            <person name="Submissions S."/>
        </authorList>
    </citation>
    <scope>NUCLEOTIDE SEQUENCE [LARGE SCALE GENOMIC DNA]</scope>
    <source>
        <strain evidence="3">DSM 25751</strain>
    </source>
</reference>
<dbReference type="EMBL" id="FNYW01000020">
    <property type="protein sequence ID" value="SEI79051.1"/>
    <property type="molecule type" value="Genomic_DNA"/>
</dbReference>
<proteinExistence type="predicted"/>
<keyword evidence="1" id="KW-0812">Transmembrane</keyword>
<evidence type="ECO:0000313" key="2">
    <source>
        <dbReference type="EMBL" id="SEI79051.1"/>
    </source>
</evidence>
<name>A0A1H6TGB4_9LACT</name>
<feature type="transmembrane region" description="Helical" evidence="1">
    <location>
        <begin position="252"/>
        <end position="275"/>
    </location>
</feature>
<dbReference type="Proteomes" id="UP000198564">
    <property type="component" value="Unassembled WGS sequence"/>
</dbReference>
<dbReference type="AlphaFoldDB" id="A0A1H6TGB4"/>
<dbReference type="STRING" id="1130080.SAMN04488113_12034"/>